<evidence type="ECO:0000256" key="11">
    <source>
        <dbReference type="ARBA" id="ARBA00069174"/>
    </source>
</evidence>
<dbReference type="InterPro" id="IPR036038">
    <property type="entry name" value="Aminotransferase-like"/>
</dbReference>
<proteinExistence type="inferred from homology"/>
<comment type="catalytic activity">
    <reaction evidence="9">
        <text>4-amino-4-deoxychorismate = 4-aminobenzoate + pyruvate + H(+)</text>
        <dbReference type="Rhea" id="RHEA:16201"/>
        <dbReference type="ChEBI" id="CHEBI:15361"/>
        <dbReference type="ChEBI" id="CHEBI:15378"/>
        <dbReference type="ChEBI" id="CHEBI:17836"/>
        <dbReference type="ChEBI" id="CHEBI:58406"/>
        <dbReference type="EC" id="4.1.3.38"/>
    </reaction>
</comment>
<comment type="function">
    <text evidence="10">Involved in the biosynthesis of p-aminobenzoate (PABA), a precursor of tetrahydrofolate. Converts 4-amino-4-deoxychorismate into 4-aminobenzoate (PABA) and pyruvate.</text>
</comment>
<keyword evidence="15" id="KW-0808">Transferase</keyword>
<keyword evidence="16" id="KW-1185">Reference proteome</keyword>
<sequence length="294" mass="32335">MAAYCSASWINLSGAKRVIKALVNGLFSESISINSRGLSYGDGLFETISIVNGSPEFIDFHLERLSSDCDRLRISCDINAIRRDIFSLLKHADGNRHVIKVLVTRAESGRGYKPTFNIVADRIVILDALAISDIRHSQLGVKLRLCNHRLGINADLAGIKHLSRLENVMARSEWSSLDIVEGLVMDSAGHVVEGTMSNVFLVKDGELQTPALHRCGVAGIMRRVILDQIAPSLQIKTRVKDLYLKDVFASEELFMCNSLIGIWPVVAIGCHHKTIGKLTRSIQGSLANKDFEGA</sequence>
<name>A0YGQ1_9GAMM</name>
<dbReference type="NCBIfam" id="NF004761">
    <property type="entry name" value="PRK06092.1"/>
    <property type="match status" value="1"/>
</dbReference>
<dbReference type="SUPFAM" id="SSF56752">
    <property type="entry name" value="D-aminoacid aminotransferase-like PLP-dependent enzymes"/>
    <property type="match status" value="1"/>
</dbReference>
<organism evidence="15 16">
    <name type="scientific">marine gamma proteobacterium HTCC2143</name>
    <dbReference type="NCBI Taxonomy" id="247633"/>
    <lineage>
        <taxon>Bacteria</taxon>
        <taxon>Pseudomonadati</taxon>
        <taxon>Pseudomonadota</taxon>
        <taxon>Gammaproteobacteria</taxon>
        <taxon>Cellvibrionales</taxon>
        <taxon>Spongiibacteraceae</taxon>
        <taxon>BD1-7 clade</taxon>
    </lineage>
</organism>
<dbReference type="STRING" id="247633.GP2143_06489"/>
<evidence type="ECO:0000256" key="5">
    <source>
        <dbReference type="ARBA" id="ARBA00022909"/>
    </source>
</evidence>
<evidence type="ECO:0000256" key="14">
    <source>
        <dbReference type="RuleBase" id="RU004516"/>
    </source>
</evidence>
<dbReference type="GO" id="GO:0005829">
    <property type="term" value="C:cytosol"/>
    <property type="evidence" value="ECO:0007669"/>
    <property type="project" value="TreeGrafter"/>
</dbReference>
<gene>
    <name evidence="15" type="ORF">GP2143_06489</name>
</gene>
<evidence type="ECO:0000256" key="10">
    <source>
        <dbReference type="ARBA" id="ARBA00054027"/>
    </source>
</evidence>
<dbReference type="PANTHER" id="PTHR42743">
    <property type="entry name" value="AMINO-ACID AMINOTRANSFERASE"/>
    <property type="match status" value="1"/>
</dbReference>
<dbReference type="eggNOG" id="COG0115">
    <property type="taxonomic scope" value="Bacteria"/>
</dbReference>
<evidence type="ECO:0000256" key="13">
    <source>
        <dbReference type="RuleBase" id="RU004106"/>
    </source>
</evidence>
<dbReference type="EC" id="4.1.3.38" evidence="8 12"/>
<comment type="subunit">
    <text evidence="3">Homodimer.</text>
</comment>
<dbReference type="GO" id="GO:0008696">
    <property type="term" value="F:4-amino-4-deoxychorismate lyase activity"/>
    <property type="evidence" value="ECO:0007669"/>
    <property type="project" value="UniProtKB-UniRule"/>
</dbReference>
<evidence type="ECO:0000256" key="9">
    <source>
        <dbReference type="ARBA" id="ARBA00049529"/>
    </source>
</evidence>
<dbReference type="Gene3D" id="3.20.10.10">
    <property type="entry name" value="D-amino Acid Aminotransferase, subunit A, domain 2"/>
    <property type="match status" value="1"/>
</dbReference>
<dbReference type="InterPro" id="IPR050571">
    <property type="entry name" value="Class-IV_PLP-Dep_Aminotrnsfr"/>
</dbReference>
<evidence type="ECO:0000256" key="8">
    <source>
        <dbReference type="ARBA" id="ARBA00035676"/>
    </source>
</evidence>
<dbReference type="OrthoDB" id="9805628at2"/>
<evidence type="ECO:0000256" key="3">
    <source>
        <dbReference type="ARBA" id="ARBA00011738"/>
    </source>
</evidence>
<keyword evidence="4 14" id="KW-0663">Pyridoxal phosphate</keyword>
<dbReference type="AlphaFoldDB" id="A0YGQ1"/>
<dbReference type="GO" id="GO:0046656">
    <property type="term" value="P:folic acid biosynthetic process"/>
    <property type="evidence" value="ECO:0007669"/>
    <property type="project" value="UniProtKB-KW"/>
</dbReference>
<keyword evidence="15" id="KW-0032">Aminotransferase</keyword>
<dbReference type="Proteomes" id="UP000004931">
    <property type="component" value="Unassembled WGS sequence"/>
</dbReference>
<dbReference type="InterPro" id="IPR017824">
    <property type="entry name" value="Aminodeoxychorismate_lyase_IV"/>
</dbReference>
<dbReference type="InterPro" id="IPR043132">
    <property type="entry name" value="BCAT-like_C"/>
</dbReference>
<keyword evidence="6" id="KW-0456">Lyase</keyword>
<evidence type="ECO:0000256" key="12">
    <source>
        <dbReference type="NCBIfam" id="TIGR03461"/>
    </source>
</evidence>
<dbReference type="InterPro" id="IPR043131">
    <property type="entry name" value="BCAT-like_N"/>
</dbReference>
<dbReference type="InterPro" id="IPR001544">
    <property type="entry name" value="Aminotrans_IV"/>
</dbReference>
<evidence type="ECO:0000313" key="16">
    <source>
        <dbReference type="Proteomes" id="UP000004931"/>
    </source>
</evidence>
<evidence type="ECO:0000313" key="15">
    <source>
        <dbReference type="EMBL" id="EAW29919.1"/>
    </source>
</evidence>
<evidence type="ECO:0000256" key="1">
    <source>
        <dbReference type="ARBA" id="ARBA00001933"/>
    </source>
</evidence>
<keyword evidence="5" id="KW-0289">Folate biosynthesis</keyword>
<protein>
    <recommendedName>
        <fullName evidence="11 12">Aminodeoxychorismate lyase</fullName>
        <ecNumber evidence="8 12">4.1.3.38</ecNumber>
    </recommendedName>
</protein>
<dbReference type="NCBIfam" id="TIGR03461">
    <property type="entry name" value="pabC_Proteo"/>
    <property type="match status" value="1"/>
</dbReference>
<dbReference type="CDD" id="cd01559">
    <property type="entry name" value="ADCL_like"/>
    <property type="match status" value="1"/>
</dbReference>
<dbReference type="PANTHER" id="PTHR42743:SF2">
    <property type="entry name" value="AMINODEOXYCHORISMATE LYASE"/>
    <property type="match status" value="1"/>
</dbReference>
<comment type="caution">
    <text evidence="15">The sequence shown here is derived from an EMBL/GenBank/DDBJ whole genome shotgun (WGS) entry which is preliminary data.</text>
</comment>
<dbReference type="Gene3D" id="3.30.470.10">
    <property type="match status" value="1"/>
</dbReference>
<dbReference type="GO" id="GO:0008483">
    <property type="term" value="F:transaminase activity"/>
    <property type="evidence" value="ECO:0007669"/>
    <property type="project" value="UniProtKB-KW"/>
</dbReference>
<dbReference type="Pfam" id="PF01063">
    <property type="entry name" value="Aminotran_4"/>
    <property type="match status" value="1"/>
</dbReference>
<dbReference type="PROSITE" id="PS00770">
    <property type="entry name" value="AA_TRANSFER_CLASS_4"/>
    <property type="match status" value="1"/>
</dbReference>
<accession>A0YGQ1</accession>
<comment type="similarity">
    <text evidence="2 13">Belongs to the class-IV pyridoxal-phosphate-dependent aminotransferase family.</text>
</comment>
<dbReference type="EMBL" id="AAVT01000012">
    <property type="protein sequence ID" value="EAW29919.1"/>
    <property type="molecule type" value="Genomic_DNA"/>
</dbReference>
<evidence type="ECO:0000256" key="6">
    <source>
        <dbReference type="ARBA" id="ARBA00023239"/>
    </source>
</evidence>
<reference evidence="15 16" key="1">
    <citation type="journal article" date="2010" name="J. Bacteriol.">
        <title>Genome sequence of the oligotrophic marine Gammaproteobacterium HTCC2143, isolated from the Oregon Coast.</title>
        <authorList>
            <person name="Oh H.M."/>
            <person name="Kang I."/>
            <person name="Ferriera S."/>
            <person name="Giovannoni S.J."/>
            <person name="Cho J.C."/>
        </authorList>
    </citation>
    <scope>NUCLEOTIDE SEQUENCE [LARGE SCALE GENOMIC DNA]</scope>
    <source>
        <strain evidence="15 16">HTCC2143</strain>
    </source>
</reference>
<evidence type="ECO:0000256" key="4">
    <source>
        <dbReference type="ARBA" id="ARBA00022898"/>
    </source>
</evidence>
<evidence type="ECO:0000256" key="7">
    <source>
        <dbReference type="ARBA" id="ARBA00035633"/>
    </source>
</evidence>
<dbReference type="GO" id="GO:0008153">
    <property type="term" value="P:4-aminobenzoate biosynthetic process"/>
    <property type="evidence" value="ECO:0007669"/>
    <property type="project" value="UniProtKB-UniRule"/>
</dbReference>
<comment type="cofactor">
    <cofactor evidence="1 14">
        <name>pyridoxal 5'-phosphate</name>
        <dbReference type="ChEBI" id="CHEBI:597326"/>
    </cofactor>
</comment>
<dbReference type="GO" id="GO:0030170">
    <property type="term" value="F:pyridoxal phosphate binding"/>
    <property type="evidence" value="ECO:0007669"/>
    <property type="project" value="InterPro"/>
</dbReference>
<comment type="pathway">
    <text evidence="7">Cofactor biosynthesis; tetrahydrofolate biosynthesis; 4-aminobenzoate from chorismate: step 2/2.</text>
</comment>
<dbReference type="InterPro" id="IPR018300">
    <property type="entry name" value="Aminotrans_IV_CS"/>
</dbReference>
<evidence type="ECO:0000256" key="2">
    <source>
        <dbReference type="ARBA" id="ARBA00009320"/>
    </source>
</evidence>
<dbReference type="FunFam" id="3.20.10.10:FF:000002">
    <property type="entry name" value="D-alanine aminotransferase"/>
    <property type="match status" value="1"/>
</dbReference>